<gene>
    <name evidence="3" type="primary">queG_51</name>
    <name evidence="3" type="ORF">SDC9_177403</name>
</gene>
<organism evidence="3">
    <name type="scientific">bioreactor metagenome</name>
    <dbReference type="NCBI Taxonomy" id="1076179"/>
    <lineage>
        <taxon>unclassified sequences</taxon>
        <taxon>metagenomes</taxon>
        <taxon>ecological metagenomes</taxon>
    </lineage>
</organism>
<dbReference type="GO" id="GO:0008616">
    <property type="term" value="P:tRNA queuosine(34) biosynthetic process"/>
    <property type="evidence" value="ECO:0007669"/>
    <property type="project" value="InterPro"/>
</dbReference>
<keyword evidence="1" id="KW-0411">Iron-sulfur</keyword>
<dbReference type="GO" id="GO:0051539">
    <property type="term" value="F:4 iron, 4 sulfur cluster binding"/>
    <property type="evidence" value="ECO:0007669"/>
    <property type="project" value="UniProtKB-KW"/>
</dbReference>
<dbReference type="InterPro" id="IPR017896">
    <property type="entry name" value="4Fe4S_Fe-S-bd"/>
</dbReference>
<name>A0A645GUL0_9ZZZZ</name>
<keyword evidence="1" id="KW-0479">Metal-binding</keyword>
<evidence type="ECO:0000256" key="1">
    <source>
        <dbReference type="ARBA" id="ARBA00022485"/>
    </source>
</evidence>
<dbReference type="InterPro" id="IPR011989">
    <property type="entry name" value="ARM-like"/>
</dbReference>
<keyword evidence="1" id="KW-0004">4Fe-4S</keyword>
<dbReference type="InterPro" id="IPR016024">
    <property type="entry name" value="ARM-type_fold"/>
</dbReference>
<dbReference type="EMBL" id="VSSQ01080866">
    <property type="protein sequence ID" value="MPN29946.1"/>
    <property type="molecule type" value="Genomic_DNA"/>
</dbReference>
<dbReference type="EC" id="1.17.99.6" evidence="3"/>
<evidence type="ECO:0000259" key="2">
    <source>
        <dbReference type="PROSITE" id="PS51379"/>
    </source>
</evidence>
<protein>
    <submittedName>
        <fullName evidence="3">Epoxyqueuosine reductase</fullName>
        <ecNumber evidence="3">1.17.99.6</ecNumber>
    </submittedName>
</protein>
<dbReference type="GO" id="GO:0052693">
    <property type="term" value="F:epoxyqueuosine reductase activity"/>
    <property type="evidence" value="ECO:0007669"/>
    <property type="project" value="UniProtKB-EC"/>
</dbReference>
<accession>A0A645GUL0</accession>
<sequence>MTYGKNNFVYTKENGSFIILNTFLVDAELEYDAPTITCPCPPECHRCIDACPNHAILAPGRLHPQSCILYSNHVNKGVIPLELREGLGTCIHGCDICQLVCPRNQPVLKKAARKDMFIEALKKDFDLEKVLVLDEAYYRDVVHPIMYNYIRDLDLFRRNAAIALGNTGDVSHIPALEKALATSANPIVRDAAQWAIERLTKAVNN</sequence>
<reference evidence="3" key="1">
    <citation type="submission" date="2019-08" db="EMBL/GenBank/DDBJ databases">
        <authorList>
            <person name="Kucharzyk K."/>
            <person name="Murdoch R.W."/>
            <person name="Higgins S."/>
            <person name="Loffler F."/>
        </authorList>
    </citation>
    <scope>NUCLEOTIDE SEQUENCE</scope>
</reference>
<dbReference type="SUPFAM" id="SSF54862">
    <property type="entry name" value="4Fe-4S ferredoxins"/>
    <property type="match status" value="1"/>
</dbReference>
<comment type="caution">
    <text evidence="3">The sequence shown here is derived from an EMBL/GenBank/DDBJ whole genome shotgun (WGS) entry which is preliminary data.</text>
</comment>
<dbReference type="Pfam" id="PF13646">
    <property type="entry name" value="HEAT_2"/>
    <property type="match status" value="1"/>
</dbReference>
<feature type="domain" description="4Fe-4S ferredoxin-type" evidence="2">
    <location>
        <begin position="79"/>
        <end position="111"/>
    </location>
</feature>
<dbReference type="SUPFAM" id="SSF48371">
    <property type="entry name" value="ARM repeat"/>
    <property type="match status" value="1"/>
</dbReference>
<dbReference type="AlphaFoldDB" id="A0A645GUL0"/>
<dbReference type="Pfam" id="PF13484">
    <property type="entry name" value="Fer4_16"/>
    <property type="match status" value="1"/>
</dbReference>
<dbReference type="PROSITE" id="PS51379">
    <property type="entry name" value="4FE4S_FER_2"/>
    <property type="match status" value="1"/>
</dbReference>
<proteinExistence type="predicted"/>
<dbReference type="Gene3D" id="1.25.10.10">
    <property type="entry name" value="Leucine-rich Repeat Variant"/>
    <property type="match status" value="1"/>
</dbReference>
<dbReference type="PANTHER" id="PTHR30002">
    <property type="entry name" value="EPOXYQUEUOSINE REDUCTASE"/>
    <property type="match status" value="1"/>
</dbReference>
<evidence type="ECO:0000313" key="3">
    <source>
        <dbReference type="EMBL" id="MPN29946.1"/>
    </source>
</evidence>
<keyword evidence="3" id="KW-0560">Oxidoreductase</keyword>
<dbReference type="PANTHER" id="PTHR30002:SF4">
    <property type="entry name" value="EPOXYQUEUOSINE REDUCTASE"/>
    <property type="match status" value="1"/>
</dbReference>
<keyword evidence="1" id="KW-0408">Iron</keyword>
<dbReference type="InterPro" id="IPR004453">
    <property type="entry name" value="QueG"/>
</dbReference>